<comment type="caution">
    <text evidence="2">The sequence shown here is derived from an EMBL/GenBank/DDBJ whole genome shotgun (WGS) entry which is preliminary data.</text>
</comment>
<evidence type="ECO:0000313" key="2">
    <source>
        <dbReference type="EMBL" id="GAV29757.1"/>
    </source>
</evidence>
<gene>
    <name evidence="2" type="ORF">PMKS-003259</name>
</gene>
<evidence type="ECO:0000256" key="1">
    <source>
        <dbReference type="SAM" id="MobiDB-lite"/>
    </source>
</evidence>
<dbReference type="EMBL" id="BDGI01000135">
    <property type="protein sequence ID" value="GAV29757.1"/>
    <property type="molecule type" value="Genomic_DNA"/>
</dbReference>
<feature type="compositionally biased region" description="Acidic residues" evidence="1">
    <location>
        <begin position="396"/>
        <end position="410"/>
    </location>
</feature>
<sequence length="426" mass="44675">MVACVLQFPSDRVNQVLVQIVDKAYVVFMCSMDEIIAHAPGDQPGIDTYVARLAQLLAVGYFVEHKAEQGGDNAAVAGDSADVGNLLVHLFPVVVDPAAGVFSVAVVADDVVCSKDGVEEETEDASDAVLGEDVQGVVDLEPDFEDGGEVADASRKDAEDDGGPEGDDSRRWSCSNESRNDARAEADGGPVVCPVEVKQDPGESAKGCAEVGVHDGVDAFQGRGHAGEAVEAEPAKPEQHGADGDEGHVVGPEVDHQVLLAGPEEVGNDEAREARQNLDGAAAGIVEDPPTVCPAGRVPNPACDGAIDKREPAEGEGDEGEDASSFTERADVDACCDGGKHALEVGVRQFRDALWVVGGVHDKRLVEVHVAEVVEVAYELIGRGCREREGVAPEVPLEDGDQEDEEDGEDHVERRLAAGESRVEVG</sequence>
<evidence type="ECO:0000313" key="3">
    <source>
        <dbReference type="Proteomes" id="UP000186136"/>
    </source>
</evidence>
<feature type="region of interest" description="Disordered" evidence="1">
    <location>
        <begin position="285"/>
        <end position="327"/>
    </location>
</feature>
<reference evidence="2 3" key="1">
    <citation type="submission" date="2016-08" db="EMBL/GenBank/DDBJ databases">
        <title>Whole genome shotgun sequence of Pichia membranifaciens KS47-1.</title>
        <authorList>
            <person name="Konishi M."/>
            <person name="Ishida M."/>
            <person name="Arakawa T."/>
            <person name="Kato Y."/>
            <person name="Horiuchi J."/>
        </authorList>
    </citation>
    <scope>NUCLEOTIDE SEQUENCE [LARGE SCALE GENOMIC DNA]</scope>
    <source>
        <strain evidence="2 3">KS47-1</strain>
    </source>
</reference>
<organism evidence="2 3">
    <name type="scientific">Pichia membranifaciens</name>
    <dbReference type="NCBI Taxonomy" id="4926"/>
    <lineage>
        <taxon>Eukaryota</taxon>
        <taxon>Fungi</taxon>
        <taxon>Dikarya</taxon>
        <taxon>Ascomycota</taxon>
        <taxon>Saccharomycotina</taxon>
        <taxon>Pichiomycetes</taxon>
        <taxon>Pichiales</taxon>
        <taxon>Pichiaceae</taxon>
        <taxon>Pichia</taxon>
    </lineage>
</organism>
<dbReference type="AlphaFoldDB" id="A0A1Q2YJN4"/>
<keyword evidence="3" id="KW-1185">Reference proteome</keyword>
<name>A0A1Q2YJN4_9ASCO</name>
<accession>A0A1Q2YJN4</accession>
<feature type="region of interest" description="Disordered" evidence="1">
    <location>
        <begin position="142"/>
        <end position="206"/>
    </location>
</feature>
<dbReference type="Proteomes" id="UP000186136">
    <property type="component" value="Unassembled WGS sequence"/>
</dbReference>
<feature type="compositionally biased region" description="Basic and acidic residues" evidence="1">
    <location>
        <begin position="411"/>
        <end position="426"/>
    </location>
</feature>
<feature type="region of interest" description="Disordered" evidence="1">
    <location>
        <begin position="389"/>
        <end position="426"/>
    </location>
</feature>
<proteinExistence type="predicted"/>
<protein>
    <submittedName>
        <fullName evidence="2">Uncharacterized protein</fullName>
    </submittedName>
</protein>